<organism evidence="2 3">
    <name type="scientific">Rhizoctonia solani</name>
    <dbReference type="NCBI Taxonomy" id="456999"/>
    <lineage>
        <taxon>Eukaryota</taxon>
        <taxon>Fungi</taxon>
        <taxon>Dikarya</taxon>
        <taxon>Basidiomycota</taxon>
        <taxon>Agaricomycotina</taxon>
        <taxon>Agaricomycetes</taxon>
        <taxon>Cantharellales</taxon>
        <taxon>Ceratobasidiaceae</taxon>
        <taxon>Rhizoctonia</taxon>
    </lineage>
</organism>
<dbReference type="EMBL" id="JACYCF010000017">
    <property type="protein sequence ID" value="KAF8751525.1"/>
    <property type="molecule type" value="Genomic_DNA"/>
</dbReference>
<accession>A0A8H7IAP4</accession>
<protein>
    <submittedName>
        <fullName evidence="2">Transposase family tnp2</fullName>
    </submittedName>
</protein>
<dbReference type="PANTHER" id="PTHR46579">
    <property type="entry name" value="F5/8 TYPE C DOMAIN-CONTAINING PROTEIN-RELATED"/>
    <property type="match status" value="1"/>
</dbReference>
<dbReference type="Pfam" id="PF02992">
    <property type="entry name" value="Transposase_21"/>
    <property type="match status" value="1"/>
</dbReference>
<name>A0A8H7IAP4_9AGAM</name>
<sequence>MPPVDGLLPVRPSQSAYVLTATSRVVSGRSADIWSHTKREPDHPHVLGQDEGELTRPFYAFIYQTNASAPNVPGDIDLGPPAHADLDPLANNDLHDMPPPLEHVQILDDLWRILRNPHAMLDQWGDYVEPDASEADDRSIREGSVSSNKDPAFEERMDEPELDPNNPNDEPYIDIDVLRNFLNEHLAELDDDKWEELQARELNPGDRKLLELLATRLRTCFSRSTWNDLRLGVCADYNIPSEFIAWRRLRILAGLDTKTYHCCINSCVCYIGRFDDLQACPFCRERRLNANRKPRRVFHYTPLIPQLRALYQDAAMAAKLRYRDEADQGPEPGVIHDVFDGQDYRRLRATPVNPPGGYHFFDNPEDLALGLSTDGVTLFKRHRRGLSTAWPIILINYNLHPRYRTKLDNIICVGVIPGPTQCKDINSFLTPLLNELLELEAGDTMDAPPAKPVTCRVILAPLRGPPSITSLRRPTTQSHSPFELPMRSHAEFLGDLEVIEAAPTRVAREFLQKDLVADQGNGSYEIDEVVWKAVGRQTAAATKTIPAEFVGTIPNIAEDAKLFKAEAYAFWFQYMAPILLQGRLNEPYYSHFLKMREIMLLVLKFGISNDEIDELERMTGEWVLEYESLYYQYTVERLPACPLTIHALLHMAYYIRQTGPLWASWAFVMERYCQFIVLAVKNRVRPYEMIDNYVSRDSDEDCVENLQFTADGKTACKYEDGTRRRDIEPREDARRVSRSRARNARKDTGCTNGSAGKPASRLFLSRRTRTPRTNSDGGPISIRSISYGRFARFQMGSRRTARLISIMPSHAKLICQGNMTSCLIAMLAGDASQMIHIGAATTLVKSDGNVKAYLLAAVRELGQTWAIVDRSRDNVRPQFDDDHDEDEDKDGDE</sequence>
<gene>
    <name evidence="2" type="ORF">RHS01_08497</name>
</gene>
<evidence type="ECO:0000256" key="1">
    <source>
        <dbReference type="SAM" id="MobiDB-lite"/>
    </source>
</evidence>
<dbReference type="AlphaFoldDB" id="A0A8H7IAP4"/>
<feature type="region of interest" description="Disordered" evidence="1">
    <location>
        <begin position="726"/>
        <end position="758"/>
    </location>
</feature>
<comment type="caution">
    <text evidence="2">The sequence shown here is derived from an EMBL/GenBank/DDBJ whole genome shotgun (WGS) entry which is preliminary data.</text>
</comment>
<feature type="region of interest" description="Disordered" evidence="1">
    <location>
        <begin position="132"/>
        <end position="169"/>
    </location>
</feature>
<dbReference type="PANTHER" id="PTHR46579:SF1">
    <property type="entry name" value="F5_8 TYPE C DOMAIN-CONTAINING PROTEIN"/>
    <property type="match status" value="1"/>
</dbReference>
<reference evidence="2" key="1">
    <citation type="submission" date="2020-09" db="EMBL/GenBank/DDBJ databases">
        <title>Comparative genome analyses of four rice-infecting Rhizoctonia solani isolates reveal extensive enrichment of homogalacturonan modification genes.</title>
        <authorList>
            <person name="Lee D.-Y."/>
            <person name="Jeon J."/>
            <person name="Kim K.-T."/>
            <person name="Cheong K."/>
            <person name="Song H."/>
            <person name="Choi G."/>
            <person name="Ko J."/>
            <person name="Opiyo S.O."/>
            <person name="Zuo S."/>
            <person name="Madhav S."/>
            <person name="Lee Y.-H."/>
            <person name="Wang G.-L."/>
        </authorList>
    </citation>
    <scope>NUCLEOTIDE SEQUENCE</scope>
    <source>
        <strain evidence="2">AG1-IA B2</strain>
    </source>
</reference>
<proteinExistence type="predicted"/>
<evidence type="ECO:0000313" key="2">
    <source>
        <dbReference type="EMBL" id="KAF8751525.1"/>
    </source>
</evidence>
<dbReference type="InterPro" id="IPR004242">
    <property type="entry name" value="Transposase_21"/>
</dbReference>
<feature type="compositionally biased region" description="Basic and acidic residues" evidence="1">
    <location>
        <begin position="726"/>
        <end position="735"/>
    </location>
</feature>
<dbReference type="Proteomes" id="UP000614334">
    <property type="component" value="Unassembled WGS sequence"/>
</dbReference>
<evidence type="ECO:0000313" key="3">
    <source>
        <dbReference type="Proteomes" id="UP000614334"/>
    </source>
</evidence>